<dbReference type="RefSeq" id="WP_264846567.1">
    <property type="nucleotide sequence ID" value="NZ_BPMA01000022.1"/>
</dbReference>
<keyword evidence="1" id="KW-0812">Transmembrane</keyword>
<comment type="caution">
    <text evidence="2">The sequence shown here is derived from an EMBL/GenBank/DDBJ whole genome shotgun (WGS) entry which is preliminary data.</text>
</comment>
<feature type="transmembrane region" description="Helical" evidence="1">
    <location>
        <begin position="126"/>
        <end position="155"/>
    </location>
</feature>
<name>A0AAV5ARD3_9FLAO</name>
<accession>A0AAV5ARD3</accession>
<protein>
    <submittedName>
        <fullName evidence="2">Uncharacterized protein</fullName>
    </submittedName>
</protein>
<evidence type="ECO:0000313" key="2">
    <source>
        <dbReference type="EMBL" id="GJM49888.1"/>
    </source>
</evidence>
<evidence type="ECO:0000313" key="5">
    <source>
        <dbReference type="Proteomes" id="UP001208692"/>
    </source>
</evidence>
<evidence type="ECO:0000313" key="4">
    <source>
        <dbReference type="Proteomes" id="UP001207736"/>
    </source>
</evidence>
<sequence>MIFISKYKDLRKSFEEKLRRSKLIYRKNAIHCGLFSALSSLGKIDIWSLGEFLMANDLYLAYEIPAQELGAELSRFEKLGLVEKQQEGNLFVYELTEKGKDFYNSGTLQSQVTQSAQNVLLVEIQIAGLVISAGLLVVGVLSVLVSLINIIVGIVS</sequence>
<evidence type="ECO:0000256" key="1">
    <source>
        <dbReference type="SAM" id="Phobius"/>
    </source>
</evidence>
<keyword evidence="5" id="KW-1185">Reference proteome</keyword>
<dbReference type="SUPFAM" id="SSF46785">
    <property type="entry name" value="Winged helix' DNA-binding domain"/>
    <property type="match status" value="1"/>
</dbReference>
<organism evidence="2 4">
    <name type="scientific">Capnocytophaga catalasegens</name>
    <dbReference type="NCBI Taxonomy" id="1004260"/>
    <lineage>
        <taxon>Bacteria</taxon>
        <taxon>Pseudomonadati</taxon>
        <taxon>Bacteroidota</taxon>
        <taxon>Flavobacteriia</taxon>
        <taxon>Flavobacteriales</taxon>
        <taxon>Flavobacteriaceae</taxon>
        <taxon>Capnocytophaga</taxon>
    </lineage>
</organism>
<dbReference type="Proteomes" id="UP001207736">
    <property type="component" value="Unassembled WGS sequence"/>
</dbReference>
<evidence type="ECO:0000313" key="3">
    <source>
        <dbReference type="EMBL" id="GJM54060.1"/>
    </source>
</evidence>
<keyword evidence="1" id="KW-0472">Membrane</keyword>
<dbReference type="EMBL" id="BQKB01000059">
    <property type="protein sequence ID" value="GJM54060.1"/>
    <property type="molecule type" value="Genomic_DNA"/>
</dbReference>
<proteinExistence type="predicted"/>
<dbReference type="EMBL" id="BQKA01000014">
    <property type="protein sequence ID" value="GJM49888.1"/>
    <property type="molecule type" value="Genomic_DNA"/>
</dbReference>
<dbReference type="Proteomes" id="UP001208692">
    <property type="component" value="Unassembled WGS sequence"/>
</dbReference>
<dbReference type="InterPro" id="IPR036390">
    <property type="entry name" value="WH_DNA-bd_sf"/>
</dbReference>
<dbReference type="AlphaFoldDB" id="A0AAV5ARD3"/>
<dbReference type="InterPro" id="IPR036388">
    <property type="entry name" value="WH-like_DNA-bd_sf"/>
</dbReference>
<keyword evidence="1" id="KW-1133">Transmembrane helix</keyword>
<gene>
    <name evidence="2" type="ORF">RCZ15_08630</name>
    <name evidence="3" type="ORF">RCZ16_23760</name>
</gene>
<dbReference type="Gene3D" id="1.10.10.10">
    <property type="entry name" value="Winged helix-like DNA-binding domain superfamily/Winged helix DNA-binding domain"/>
    <property type="match status" value="1"/>
</dbReference>
<reference evidence="2 5" key="1">
    <citation type="submission" date="2021-11" db="EMBL/GenBank/DDBJ databases">
        <title>Draft genome sequence of Capnocytophaga sp. strain KC07075 isolated from cat oral cavity.</title>
        <authorList>
            <person name="Suzuki M."/>
            <person name="Imaoka K."/>
            <person name="Kimura M."/>
            <person name="Morikawa S."/>
            <person name="Maeda K."/>
        </authorList>
    </citation>
    <scope>NUCLEOTIDE SEQUENCE</scope>
    <source>
        <strain evidence="2">KC07075</strain>
        <strain evidence="3 5">KC07079</strain>
    </source>
</reference>